<name>A0A1M7Y9X8_9FIRM</name>
<dbReference type="Gene3D" id="1.10.510.10">
    <property type="entry name" value="Transferase(Phosphotransferase) domain 1"/>
    <property type="match status" value="1"/>
</dbReference>
<feature type="binding site" evidence="7">
    <location>
        <position position="53"/>
    </location>
    <ligand>
        <name>ATP</name>
        <dbReference type="ChEBI" id="CHEBI:30616"/>
    </ligand>
</feature>
<dbReference type="GO" id="GO:0005524">
    <property type="term" value="F:ATP binding"/>
    <property type="evidence" value="ECO:0007669"/>
    <property type="project" value="UniProtKB-UniRule"/>
</dbReference>
<feature type="domain" description="Protein kinase" evidence="8">
    <location>
        <begin position="24"/>
        <end position="459"/>
    </location>
</feature>
<dbReference type="Pfam" id="PF00069">
    <property type="entry name" value="Pkinase"/>
    <property type="match status" value="1"/>
</dbReference>
<evidence type="ECO:0000313" key="9">
    <source>
        <dbReference type="EMBL" id="SHO49376.1"/>
    </source>
</evidence>
<evidence type="ECO:0000256" key="4">
    <source>
        <dbReference type="ARBA" id="ARBA00022741"/>
    </source>
</evidence>
<evidence type="ECO:0000256" key="1">
    <source>
        <dbReference type="ARBA" id="ARBA00010886"/>
    </source>
</evidence>
<dbReference type="PROSITE" id="PS00107">
    <property type="entry name" value="PROTEIN_KINASE_ATP"/>
    <property type="match status" value="1"/>
</dbReference>
<gene>
    <name evidence="9" type="ORF">SAMN02745217_02276</name>
</gene>
<protein>
    <recommendedName>
        <fullName evidence="2">non-specific serine/threonine protein kinase</fullName>
        <ecNumber evidence="2">2.7.11.1</ecNumber>
    </recommendedName>
</protein>
<dbReference type="InterPro" id="IPR011009">
    <property type="entry name" value="Kinase-like_dom_sf"/>
</dbReference>
<dbReference type="PROSITE" id="PS50011">
    <property type="entry name" value="PROTEIN_KINASE_DOM"/>
    <property type="match status" value="1"/>
</dbReference>
<evidence type="ECO:0000256" key="7">
    <source>
        <dbReference type="PROSITE-ProRule" id="PRU10141"/>
    </source>
</evidence>
<dbReference type="PANTHER" id="PTHR43671">
    <property type="entry name" value="SERINE/THREONINE-PROTEIN KINASE NEK"/>
    <property type="match status" value="1"/>
</dbReference>
<keyword evidence="5 9" id="KW-0418">Kinase</keyword>
<dbReference type="InterPro" id="IPR000719">
    <property type="entry name" value="Prot_kinase_dom"/>
</dbReference>
<evidence type="ECO:0000259" key="8">
    <source>
        <dbReference type="PROSITE" id="PS50011"/>
    </source>
</evidence>
<sequence length="459" mass="52265">MIFLSIINLIRKERMNDPVWFDKYSIIRPLGKGGSGEVFLAKHIKLASLCAIKRIHKGNPLHEQLLKEAVILKSLSHPCIPVIYDFEEDAEHSYIIEQYMEGTLLKEFIRQEGRPNERLVLSIGISICDLFLYLYSLDSPLLYLDLNPGNIILNNTKVKLIDFGACVYKEKAEERKFSQGTKGFFAPELKNGVPDEKSDIYAIGALLYYIVMGGIPSKTGTFLPDTAAGRLYSAGLLSTIQKASRYYSVFRYSHVAGLKKKLLEQNRKIKGGNVVSGESLKVAIAGAQSRIGVTHLALLLTNYLNSKGVKCLYRENNPSGHLKAILDRQGARLQADGIWHLRGSFFLPYSKLATVPQTDSFRITIYDYGVDFLEEEFTKADVRLLVSGAKDWETESMESLSGKLLLNFLSGKQYRDFCKEEKNRRNYRQYYRIPYEPDPFSEDLSREMKDFLEELLEKE</sequence>
<keyword evidence="10" id="KW-1185">Reference proteome</keyword>
<dbReference type="InterPro" id="IPR050660">
    <property type="entry name" value="NEK_Ser/Thr_kinase"/>
</dbReference>
<dbReference type="EC" id="2.7.11.1" evidence="2"/>
<reference evidence="9 10" key="1">
    <citation type="submission" date="2016-12" db="EMBL/GenBank/DDBJ databases">
        <authorList>
            <person name="Song W.-J."/>
            <person name="Kurnit D.M."/>
        </authorList>
    </citation>
    <scope>NUCLEOTIDE SEQUENCE [LARGE SCALE GENOMIC DNA]</scope>
    <source>
        <strain evidence="9 10">DSM 12503</strain>
    </source>
</reference>
<dbReference type="InterPro" id="IPR017441">
    <property type="entry name" value="Protein_kinase_ATP_BS"/>
</dbReference>
<keyword evidence="6 7" id="KW-0067">ATP-binding</keyword>
<keyword evidence="3" id="KW-0808">Transferase</keyword>
<keyword evidence="4 7" id="KW-0547">Nucleotide-binding</keyword>
<dbReference type="GO" id="GO:0004674">
    <property type="term" value="F:protein serine/threonine kinase activity"/>
    <property type="evidence" value="ECO:0007669"/>
    <property type="project" value="UniProtKB-KW"/>
</dbReference>
<dbReference type="EMBL" id="FRFD01000006">
    <property type="protein sequence ID" value="SHO49376.1"/>
    <property type="molecule type" value="Genomic_DNA"/>
</dbReference>
<dbReference type="STRING" id="1121345.SAMN02745217_02276"/>
<evidence type="ECO:0000313" key="10">
    <source>
        <dbReference type="Proteomes" id="UP000184612"/>
    </source>
</evidence>
<organism evidence="9 10">
    <name type="scientific">Anaerocolumna xylanovorans DSM 12503</name>
    <dbReference type="NCBI Taxonomy" id="1121345"/>
    <lineage>
        <taxon>Bacteria</taxon>
        <taxon>Bacillati</taxon>
        <taxon>Bacillota</taxon>
        <taxon>Clostridia</taxon>
        <taxon>Lachnospirales</taxon>
        <taxon>Lachnospiraceae</taxon>
        <taxon>Anaerocolumna</taxon>
    </lineage>
</organism>
<dbReference type="PANTHER" id="PTHR43671:SF13">
    <property type="entry name" value="SERINE_THREONINE-PROTEIN KINASE NEK2"/>
    <property type="match status" value="1"/>
</dbReference>
<evidence type="ECO:0000256" key="5">
    <source>
        <dbReference type="ARBA" id="ARBA00022777"/>
    </source>
</evidence>
<evidence type="ECO:0000256" key="2">
    <source>
        <dbReference type="ARBA" id="ARBA00012513"/>
    </source>
</evidence>
<comment type="similarity">
    <text evidence="1">Belongs to the protein kinase superfamily. NEK Ser/Thr protein kinase family. NIMA subfamily.</text>
</comment>
<evidence type="ECO:0000256" key="3">
    <source>
        <dbReference type="ARBA" id="ARBA00022679"/>
    </source>
</evidence>
<keyword evidence="9" id="KW-0723">Serine/threonine-protein kinase</keyword>
<accession>A0A1M7Y9X8</accession>
<evidence type="ECO:0000256" key="6">
    <source>
        <dbReference type="ARBA" id="ARBA00022840"/>
    </source>
</evidence>
<dbReference type="SUPFAM" id="SSF56112">
    <property type="entry name" value="Protein kinase-like (PK-like)"/>
    <property type="match status" value="1"/>
</dbReference>
<dbReference type="CDD" id="cd14014">
    <property type="entry name" value="STKc_PknB_like"/>
    <property type="match status" value="1"/>
</dbReference>
<dbReference type="AlphaFoldDB" id="A0A1M7Y9X8"/>
<dbReference type="Proteomes" id="UP000184612">
    <property type="component" value="Unassembled WGS sequence"/>
</dbReference>
<proteinExistence type="inferred from homology"/>